<evidence type="ECO:0000259" key="1">
    <source>
        <dbReference type="Pfam" id="PF08241"/>
    </source>
</evidence>
<dbReference type="InterPro" id="IPR013216">
    <property type="entry name" value="Methyltransf_11"/>
</dbReference>
<dbReference type="Proteomes" id="UP000538147">
    <property type="component" value="Unassembled WGS sequence"/>
</dbReference>
<evidence type="ECO:0000313" key="3">
    <source>
        <dbReference type="Proteomes" id="UP000538147"/>
    </source>
</evidence>
<organism evidence="2 3">
    <name type="scientific">Polymorphobacter multimanifer</name>
    <dbReference type="NCBI Taxonomy" id="1070431"/>
    <lineage>
        <taxon>Bacteria</taxon>
        <taxon>Pseudomonadati</taxon>
        <taxon>Pseudomonadota</taxon>
        <taxon>Alphaproteobacteria</taxon>
        <taxon>Sphingomonadales</taxon>
        <taxon>Sphingosinicellaceae</taxon>
        <taxon>Polymorphobacter</taxon>
    </lineage>
</organism>
<proteinExistence type="predicted"/>
<dbReference type="SUPFAM" id="SSF53335">
    <property type="entry name" value="S-adenosyl-L-methionine-dependent methyltransferases"/>
    <property type="match status" value="1"/>
</dbReference>
<dbReference type="GO" id="GO:0008757">
    <property type="term" value="F:S-adenosylmethionine-dependent methyltransferase activity"/>
    <property type="evidence" value="ECO:0007669"/>
    <property type="project" value="InterPro"/>
</dbReference>
<keyword evidence="3" id="KW-1185">Reference proteome</keyword>
<comment type="caution">
    <text evidence="2">The sequence shown here is derived from an EMBL/GenBank/DDBJ whole genome shotgun (WGS) entry which is preliminary data.</text>
</comment>
<dbReference type="AlphaFoldDB" id="A0A841LCE0"/>
<dbReference type="Gene3D" id="3.40.50.150">
    <property type="entry name" value="Vaccinia Virus protein VP39"/>
    <property type="match status" value="1"/>
</dbReference>
<evidence type="ECO:0000313" key="2">
    <source>
        <dbReference type="EMBL" id="MBB6228653.1"/>
    </source>
</evidence>
<reference evidence="2 3" key="1">
    <citation type="submission" date="2020-08" db="EMBL/GenBank/DDBJ databases">
        <title>Genomic Encyclopedia of Type Strains, Phase IV (KMG-IV): sequencing the most valuable type-strain genomes for metagenomic binning, comparative biology and taxonomic classification.</title>
        <authorList>
            <person name="Goeker M."/>
        </authorList>
    </citation>
    <scope>NUCLEOTIDE SEQUENCE [LARGE SCALE GENOMIC DNA]</scope>
    <source>
        <strain evidence="2 3">DSM 102189</strain>
    </source>
</reference>
<dbReference type="InterPro" id="IPR029063">
    <property type="entry name" value="SAM-dependent_MTases_sf"/>
</dbReference>
<sequence length="280" mass="28465">MSEGAWSLYWAQADGQACLPGMPAVLAGRIEGGWTAFAAGLPAGARVLDIATGNGAVLRVMARVRSDLDLTGVDSAQVRDTEGAFRVQGGVPAEALPFAQAHFGAVTAQFGLEYCAAAAWREAARILRGGGVLRLVCHHALSAALVHNRARLAAMVAMDAAGMFGLAREMAAGGADDPVRGAAVLAARQAHAQQSIVMELPAAIGQALGRPDRGVLVAAIERQARGEMARLAAMDAAALDAEALAERLGWLAAAGVTAEAAVIAGPDGAPFAWDIAGSKG</sequence>
<dbReference type="EMBL" id="JACIIV010000022">
    <property type="protein sequence ID" value="MBB6228653.1"/>
    <property type="molecule type" value="Genomic_DNA"/>
</dbReference>
<gene>
    <name evidence="2" type="ORF">FHS79_002843</name>
</gene>
<name>A0A841LCE0_9SPHN</name>
<dbReference type="Pfam" id="PF08241">
    <property type="entry name" value="Methyltransf_11"/>
    <property type="match status" value="1"/>
</dbReference>
<protein>
    <recommendedName>
        <fullName evidence="1">Methyltransferase type 11 domain-containing protein</fullName>
    </recommendedName>
</protein>
<accession>A0A841LCE0</accession>
<dbReference type="RefSeq" id="WP_184201388.1">
    <property type="nucleotide sequence ID" value="NZ_BMOX01000115.1"/>
</dbReference>
<feature type="domain" description="Methyltransferase type 11" evidence="1">
    <location>
        <begin position="48"/>
        <end position="133"/>
    </location>
</feature>